<name>A0A0G4HZS6_9ALVE</name>
<comment type="catalytic activity">
    <reaction evidence="12">
        <text>L-threonyl-[protein] + ATP = O-phospho-L-threonyl-[protein] + ADP + H(+)</text>
        <dbReference type="Rhea" id="RHEA:46608"/>
        <dbReference type="Rhea" id="RHEA-COMP:11060"/>
        <dbReference type="Rhea" id="RHEA-COMP:11605"/>
        <dbReference type="ChEBI" id="CHEBI:15378"/>
        <dbReference type="ChEBI" id="CHEBI:30013"/>
        <dbReference type="ChEBI" id="CHEBI:30616"/>
        <dbReference type="ChEBI" id="CHEBI:61977"/>
        <dbReference type="ChEBI" id="CHEBI:456216"/>
        <dbReference type="EC" id="2.7.11.1"/>
    </reaction>
</comment>
<feature type="region of interest" description="Disordered" evidence="14">
    <location>
        <begin position="687"/>
        <end position="723"/>
    </location>
</feature>
<evidence type="ECO:0000313" key="17">
    <source>
        <dbReference type="EMBL" id="CEM50041.1"/>
    </source>
</evidence>
<dbReference type="EC" id="2.7.11.1" evidence="2"/>
<sequence length="1011" mass="112130">MTGSSRQVAEQSATRETVLGLINEQWKMETAFKKALQRFRQMEVHKTDNYTALDRFFEMALDETQGERDEKDRDPRLRLSEPTAKANASLSSISLSFTEVEEFVAIFLHCAGLPPALAGDKSSLCSLFVKMKRDDLSSSEAPKKEESDYHFGVGGGEGGRIHLLSGRVPGDSLKTLIRFFLCNVRDEYFPPQMKFRRDRFITSSKKDVDEVYERLEKLGAGQFGSVYRVRERKTGLYRTCKVLPKGRASVSAEEAGDELEALRRVDHPNILRIFECFEDRHNIYLICELLEGVELERLMIAQVALNEGRASAASHFSLPPRRDNEESSKEGGSLEGTRGGAQKRQQAAALESIKNGNMSGSYSLFPEPSVARMVQAVLSAVAHCHDQHIMHKDLKPSNIIVLSKGVARPPLEVEVIGRHRDGTPFLRECVSALVPGHEALLKVVDFGLAEAFSPLTPSHVHSLVAAGSPYYMAPEVFDGIFEYKSDVWSAGVILYALLSGFLPFAVQKSAAETQSRSSRELLKEAIQQKETPFPPEIFSNISSDAIEAVKVLLEKDPLSRPRASEALKLPFFRRNTEAQTGGDMDSRRGDAIDRVFILNRQASPADRPKSFILSPTTRQPVSLSILDPVEAVDASRLQERKGELREAYARLWSQTSPSQSGGSGTSVYSATLGGDDFGDHSFDEKTLEEEGKEYGEGGGGREEEESFGSFGGGGDGTEEGEGNDFLSMEQLRRRRRAYKFLKFARLSPLRRVLWNFLAMQAGAESADVLRAGNIFRALDRSGDGLLQFEELEEGLREIGVPEDDIEKVAHAIDVSGEGEVSITEWLAVLLCKETAEIEGLAGAAFRKLDRDGDGFISRRDLSVFIDEGDSSGKRGRRQGERAPFVVPGEEGRPGVEDRDHALALEGIGADVAMEELLRAKRIREQEEEEEAEGREEATQAPTGYRHKRTKEDSPGTTESDKLSLSSSSSSDSSSSDESDSELSSDEEHHKKIKKDDEMISFEDFKRYLFED</sequence>
<dbReference type="Pfam" id="PF13499">
    <property type="entry name" value="EF-hand_7"/>
    <property type="match status" value="1"/>
</dbReference>
<feature type="compositionally biased region" description="Basic and acidic residues" evidence="14">
    <location>
        <begin position="687"/>
        <end position="701"/>
    </location>
</feature>
<keyword evidence="9" id="KW-0106">Calcium</keyword>
<evidence type="ECO:0000256" key="14">
    <source>
        <dbReference type="SAM" id="MobiDB-lite"/>
    </source>
</evidence>
<evidence type="ECO:0000256" key="2">
    <source>
        <dbReference type="ARBA" id="ARBA00012513"/>
    </source>
</evidence>
<dbReference type="SMART" id="SM00054">
    <property type="entry name" value="EFh"/>
    <property type="match status" value="2"/>
</dbReference>
<evidence type="ECO:0000256" key="7">
    <source>
        <dbReference type="ARBA" id="ARBA00022741"/>
    </source>
</evidence>
<evidence type="ECO:0000256" key="3">
    <source>
        <dbReference type="ARBA" id="ARBA00022527"/>
    </source>
</evidence>
<evidence type="ECO:0000259" key="15">
    <source>
        <dbReference type="PROSITE" id="PS50011"/>
    </source>
</evidence>
<feature type="domain" description="EF-hand" evidence="16">
    <location>
        <begin position="836"/>
        <end position="871"/>
    </location>
</feature>
<evidence type="ECO:0000259" key="16">
    <source>
        <dbReference type="PROSITE" id="PS50222"/>
    </source>
</evidence>
<dbReference type="VEuPathDB" id="CryptoDB:Cvel_9761"/>
<feature type="compositionally biased region" description="Basic and acidic residues" evidence="14">
    <location>
        <begin position="949"/>
        <end position="961"/>
    </location>
</feature>
<reference evidence="17" key="1">
    <citation type="submission" date="2014-11" db="EMBL/GenBank/DDBJ databases">
        <authorList>
            <person name="Otto D Thomas"/>
            <person name="Naeem Raeece"/>
        </authorList>
    </citation>
    <scope>NUCLEOTIDE SEQUENCE</scope>
</reference>
<dbReference type="InterPro" id="IPR011009">
    <property type="entry name" value="Kinase-like_dom_sf"/>
</dbReference>
<dbReference type="SUPFAM" id="SSF47473">
    <property type="entry name" value="EF-hand"/>
    <property type="match status" value="1"/>
</dbReference>
<dbReference type="AlphaFoldDB" id="A0A0G4HZS6"/>
<evidence type="ECO:0000256" key="9">
    <source>
        <dbReference type="ARBA" id="ARBA00022837"/>
    </source>
</evidence>
<dbReference type="InterPro" id="IPR000719">
    <property type="entry name" value="Prot_kinase_dom"/>
</dbReference>
<evidence type="ECO:0000256" key="6">
    <source>
        <dbReference type="ARBA" id="ARBA00022737"/>
    </source>
</evidence>
<dbReference type="InterPro" id="IPR008271">
    <property type="entry name" value="Ser/Thr_kinase_AS"/>
</dbReference>
<evidence type="ECO:0000256" key="8">
    <source>
        <dbReference type="ARBA" id="ARBA00022777"/>
    </source>
</evidence>
<dbReference type="InterPro" id="IPR011992">
    <property type="entry name" value="EF-hand-dom_pair"/>
</dbReference>
<dbReference type="SUPFAM" id="SSF56112">
    <property type="entry name" value="Protein kinase-like (PK-like)"/>
    <property type="match status" value="1"/>
</dbReference>
<dbReference type="InterPro" id="IPR018247">
    <property type="entry name" value="EF_Hand_1_Ca_BS"/>
</dbReference>
<evidence type="ECO:0000256" key="4">
    <source>
        <dbReference type="ARBA" id="ARBA00022679"/>
    </source>
</evidence>
<feature type="domain" description="EF-hand" evidence="16">
    <location>
        <begin position="766"/>
        <end position="801"/>
    </location>
</feature>
<keyword evidence="3" id="KW-0723">Serine/threonine-protein kinase</keyword>
<dbReference type="InterPro" id="IPR002048">
    <property type="entry name" value="EF_hand_dom"/>
</dbReference>
<dbReference type="SMART" id="SM00220">
    <property type="entry name" value="S_TKc"/>
    <property type="match status" value="1"/>
</dbReference>
<protein>
    <recommendedName>
        <fullName evidence="2">non-specific serine/threonine protein kinase</fullName>
        <ecNumber evidence="2">2.7.11.1</ecNumber>
    </recommendedName>
</protein>
<dbReference type="Gene3D" id="1.10.238.10">
    <property type="entry name" value="EF-hand"/>
    <property type="match status" value="1"/>
</dbReference>
<feature type="region of interest" description="Disordered" evidence="14">
    <location>
        <begin position="867"/>
        <end position="896"/>
    </location>
</feature>
<dbReference type="GO" id="GO:0005509">
    <property type="term" value="F:calcium ion binding"/>
    <property type="evidence" value="ECO:0007669"/>
    <property type="project" value="InterPro"/>
</dbReference>
<feature type="compositionally biased region" description="Basic and acidic residues" evidence="14">
    <location>
        <begin position="320"/>
        <end position="329"/>
    </location>
</feature>
<accession>A0A0G4HZS6</accession>
<evidence type="ECO:0000256" key="1">
    <source>
        <dbReference type="ARBA" id="ARBA00001946"/>
    </source>
</evidence>
<dbReference type="Pfam" id="PF00069">
    <property type="entry name" value="Pkinase"/>
    <property type="match status" value="2"/>
</dbReference>
<comment type="cofactor">
    <cofactor evidence="1">
        <name>Mg(2+)</name>
        <dbReference type="ChEBI" id="CHEBI:18420"/>
    </cofactor>
</comment>
<keyword evidence="7" id="KW-0547">Nucleotide-binding</keyword>
<dbReference type="Pfam" id="PF13202">
    <property type="entry name" value="EF-hand_5"/>
    <property type="match status" value="1"/>
</dbReference>
<dbReference type="GO" id="GO:0005524">
    <property type="term" value="F:ATP binding"/>
    <property type="evidence" value="ECO:0007669"/>
    <property type="project" value="UniProtKB-KW"/>
</dbReference>
<dbReference type="PhylomeDB" id="A0A0G4HZS6"/>
<evidence type="ECO:0000256" key="11">
    <source>
        <dbReference type="ARBA" id="ARBA00024334"/>
    </source>
</evidence>
<keyword evidence="5" id="KW-0479">Metal-binding</keyword>
<feature type="region of interest" description="Disordered" evidence="14">
    <location>
        <begin position="314"/>
        <end position="346"/>
    </location>
</feature>
<proteinExistence type="inferred from homology"/>
<dbReference type="InterPro" id="IPR050205">
    <property type="entry name" value="CDPK_Ser/Thr_kinases"/>
</dbReference>
<feature type="region of interest" description="Disordered" evidence="14">
    <location>
        <begin position="923"/>
        <end position="996"/>
    </location>
</feature>
<keyword evidence="4" id="KW-0808">Transferase</keyword>
<organism evidence="17">
    <name type="scientific">Chromera velia CCMP2878</name>
    <dbReference type="NCBI Taxonomy" id="1169474"/>
    <lineage>
        <taxon>Eukaryota</taxon>
        <taxon>Sar</taxon>
        <taxon>Alveolata</taxon>
        <taxon>Colpodellida</taxon>
        <taxon>Chromeraceae</taxon>
        <taxon>Chromera</taxon>
    </lineage>
</organism>
<comment type="similarity">
    <text evidence="11">Belongs to the protein kinase superfamily. Ser/Thr protein kinase family. CDPK subfamily.</text>
</comment>
<dbReference type="CDD" id="cd00051">
    <property type="entry name" value="EFh"/>
    <property type="match status" value="1"/>
</dbReference>
<dbReference type="PROSITE" id="PS50011">
    <property type="entry name" value="PROTEIN_KINASE_DOM"/>
    <property type="match status" value="1"/>
</dbReference>
<gene>
    <name evidence="17" type="ORF">Cvel_9761</name>
</gene>
<keyword evidence="10" id="KW-0067">ATP-binding</keyword>
<dbReference type="GO" id="GO:0004674">
    <property type="term" value="F:protein serine/threonine kinase activity"/>
    <property type="evidence" value="ECO:0007669"/>
    <property type="project" value="UniProtKB-KW"/>
</dbReference>
<evidence type="ECO:0000256" key="12">
    <source>
        <dbReference type="ARBA" id="ARBA00047899"/>
    </source>
</evidence>
<dbReference type="PROSITE" id="PS00018">
    <property type="entry name" value="EF_HAND_1"/>
    <property type="match status" value="3"/>
</dbReference>
<feature type="compositionally biased region" description="Basic and acidic residues" evidence="14">
    <location>
        <begin position="985"/>
        <end position="996"/>
    </location>
</feature>
<evidence type="ECO:0000256" key="5">
    <source>
        <dbReference type="ARBA" id="ARBA00022723"/>
    </source>
</evidence>
<comment type="catalytic activity">
    <reaction evidence="13">
        <text>L-seryl-[protein] + ATP = O-phospho-L-seryl-[protein] + ADP + H(+)</text>
        <dbReference type="Rhea" id="RHEA:17989"/>
        <dbReference type="Rhea" id="RHEA-COMP:9863"/>
        <dbReference type="Rhea" id="RHEA-COMP:11604"/>
        <dbReference type="ChEBI" id="CHEBI:15378"/>
        <dbReference type="ChEBI" id="CHEBI:29999"/>
        <dbReference type="ChEBI" id="CHEBI:30616"/>
        <dbReference type="ChEBI" id="CHEBI:83421"/>
        <dbReference type="ChEBI" id="CHEBI:456216"/>
        <dbReference type="EC" id="2.7.11.1"/>
    </reaction>
</comment>
<dbReference type="FunFam" id="3.30.200.20:FF:000315">
    <property type="entry name" value="Calcium-dependent protein kinase 3"/>
    <property type="match status" value="1"/>
</dbReference>
<dbReference type="PROSITE" id="PS00108">
    <property type="entry name" value="PROTEIN_KINASE_ST"/>
    <property type="match status" value="1"/>
</dbReference>
<dbReference type="Gene3D" id="1.10.510.10">
    <property type="entry name" value="Transferase(Phosphotransferase) domain 1"/>
    <property type="match status" value="1"/>
</dbReference>
<evidence type="ECO:0000256" key="13">
    <source>
        <dbReference type="ARBA" id="ARBA00048679"/>
    </source>
</evidence>
<feature type="compositionally biased region" description="Low complexity" evidence="14">
    <location>
        <begin position="962"/>
        <end position="973"/>
    </location>
</feature>
<dbReference type="Gene3D" id="3.30.200.20">
    <property type="entry name" value="Phosphorylase Kinase, domain 1"/>
    <property type="match status" value="1"/>
</dbReference>
<keyword evidence="8" id="KW-0418">Kinase</keyword>
<dbReference type="PANTHER" id="PTHR24349">
    <property type="entry name" value="SERINE/THREONINE-PROTEIN KINASE"/>
    <property type="match status" value="1"/>
</dbReference>
<dbReference type="PROSITE" id="PS50222">
    <property type="entry name" value="EF_HAND_2"/>
    <property type="match status" value="2"/>
</dbReference>
<feature type="domain" description="Protein kinase" evidence="15">
    <location>
        <begin position="212"/>
        <end position="572"/>
    </location>
</feature>
<keyword evidence="6" id="KW-0677">Repeat</keyword>
<evidence type="ECO:0000256" key="10">
    <source>
        <dbReference type="ARBA" id="ARBA00022840"/>
    </source>
</evidence>
<dbReference type="EMBL" id="CDMZ01004530">
    <property type="protein sequence ID" value="CEM50041.1"/>
    <property type="molecule type" value="Genomic_DNA"/>
</dbReference>
<feature type="compositionally biased region" description="Acidic residues" evidence="14">
    <location>
        <begin position="974"/>
        <end position="984"/>
    </location>
</feature>